<keyword evidence="8" id="KW-1185">Reference proteome</keyword>
<evidence type="ECO:0000256" key="4">
    <source>
        <dbReference type="ARBA" id="ARBA00023136"/>
    </source>
</evidence>
<gene>
    <name evidence="7" type="primary">Kcnh6</name>
    <name evidence="7" type="ORF">SNEC2469_LOCUS30043</name>
</gene>
<name>A0A813BAF3_9DINO</name>
<proteinExistence type="predicted"/>
<feature type="domain" description="Ion transport" evidence="6">
    <location>
        <begin position="2"/>
        <end position="224"/>
    </location>
</feature>
<accession>A0A813BAF3</accession>
<protein>
    <submittedName>
        <fullName evidence="7">Kcnh6 protein</fullName>
    </submittedName>
</protein>
<feature type="transmembrane region" description="Helical" evidence="5">
    <location>
        <begin position="44"/>
        <end position="67"/>
    </location>
</feature>
<reference evidence="7" key="1">
    <citation type="submission" date="2021-02" db="EMBL/GenBank/DDBJ databases">
        <authorList>
            <person name="Dougan E. K."/>
            <person name="Rhodes N."/>
            <person name="Thang M."/>
            <person name="Chan C."/>
        </authorList>
    </citation>
    <scope>NUCLEOTIDE SEQUENCE</scope>
</reference>
<sequence>MCTDFIFLLDMVLQFFTTYSRTTPSGVVWEVRLGLIAKHYLRSWFFFDLLTVIPFDLLGLLTSAEALKDLKMVKVIRTLRLVKLVRLLKSSNLLHRLEIPFSLPYQQFALLRFLSVLVLMCHWLACVWALTLQLVDRGYPQWIDDVEAVDGEFGIRTRESAWRVYVASFYFCSYTMTSVGYGDFGPKNILERLVCTMMVMVSGLCWAYILGEVCAIVADMNADSQLFRKKMHQLNVMMRDQGLPYELRSRLRSFFLQNRHQIQYQKQLQLLESMSPRLQAEVCRVLTLTWIRKVPFFLQFMNLTERMASRGMHTATFEACIADISRRLQCTAYAQADCFTNVQVLHILSKGLVALDNRFGKMGTVWGEDFVLADKSLIHVVQCVAMSYCEVFFLTRENFMAVVEARRSTCPELASIVRRYCVRIAASWFAVGARGLLYAN</sequence>
<dbReference type="AlphaFoldDB" id="A0A813BAF3"/>
<dbReference type="InterPro" id="IPR050818">
    <property type="entry name" value="KCNH_animal-type"/>
</dbReference>
<dbReference type="SUPFAM" id="SSF81324">
    <property type="entry name" value="Voltage-gated potassium channels"/>
    <property type="match status" value="1"/>
</dbReference>
<evidence type="ECO:0000256" key="2">
    <source>
        <dbReference type="ARBA" id="ARBA00022692"/>
    </source>
</evidence>
<keyword evidence="4 5" id="KW-0472">Membrane</keyword>
<evidence type="ECO:0000313" key="7">
    <source>
        <dbReference type="EMBL" id="CAE7896734.1"/>
    </source>
</evidence>
<comment type="subcellular location">
    <subcellularLocation>
        <location evidence="1">Membrane</location>
        <topology evidence="1">Multi-pass membrane protein</topology>
    </subcellularLocation>
</comment>
<feature type="transmembrane region" description="Helical" evidence="5">
    <location>
        <begin position="162"/>
        <end position="181"/>
    </location>
</feature>
<organism evidence="7 8">
    <name type="scientific">Symbiodinium necroappetens</name>
    <dbReference type="NCBI Taxonomy" id="1628268"/>
    <lineage>
        <taxon>Eukaryota</taxon>
        <taxon>Sar</taxon>
        <taxon>Alveolata</taxon>
        <taxon>Dinophyceae</taxon>
        <taxon>Suessiales</taxon>
        <taxon>Symbiodiniaceae</taxon>
        <taxon>Symbiodinium</taxon>
    </lineage>
</organism>
<keyword evidence="3 5" id="KW-1133">Transmembrane helix</keyword>
<dbReference type="Pfam" id="PF00520">
    <property type="entry name" value="Ion_trans"/>
    <property type="match status" value="1"/>
</dbReference>
<keyword evidence="2 5" id="KW-0812">Transmembrane</keyword>
<dbReference type="PANTHER" id="PTHR10217">
    <property type="entry name" value="VOLTAGE AND LIGAND GATED POTASSIUM CHANNEL"/>
    <property type="match status" value="1"/>
</dbReference>
<feature type="transmembrane region" description="Helical" evidence="5">
    <location>
        <begin position="193"/>
        <end position="211"/>
    </location>
</feature>
<evidence type="ECO:0000256" key="3">
    <source>
        <dbReference type="ARBA" id="ARBA00022989"/>
    </source>
</evidence>
<dbReference type="SUPFAM" id="SSF51206">
    <property type="entry name" value="cAMP-binding domain-like"/>
    <property type="match status" value="1"/>
</dbReference>
<dbReference type="InterPro" id="IPR018490">
    <property type="entry name" value="cNMP-bd_dom_sf"/>
</dbReference>
<dbReference type="InterPro" id="IPR005821">
    <property type="entry name" value="Ion_trans_dom"/>
</dbReference>
<dbReference type="Gene3D" id="1.10.287.630">
    <property type="entry name" value="Helix hairpin bin"/>
    <property type="match status" value="1"/>
</dbReference>
<dbReference type="EMBL" id="CAJNJA010069029">
    <property type="protein sequence ID" value="CAE7896734.1"/>
    <property type="molecule type" value="Genomic_DNA"/>
</dbReference>
<dbReference type="PRINTS" id="PR01463">
    <property type="entry name" value="EAGCHANLFMLY"/>
</dbReference>
<feature type="transmembrane region" description="Helical" evidence="5">
    <location>
        <begin position="109"/>
        <end position="130"/>
    </location>
</feature>
<dbReference type="OrthoDB" id="417811at2759"/>
<comment type="caution">
    <text evidence="7">The sequence shown here is derived from an EMBL/GenBank/DDBJ whole genome shotgun (WGS) entry which is preliminary data.</text>
</comment>
<evidence type="ECO:0000256" key="5">
    <source>
        <dbReference type="SAM" id="Phobius"/>
    </source>
</evidence>
<evidence type="ECO:0000313" key="8">
    <source>
        <dbReference type="Proteomes" id="UP000601435"/>
    </source>
</evidence>
<dbReference type="Proteomes" id="UP000601435">
    <property type="component" value="Unassembled WGS sequence"/>
</dbReference>
<dbReference type="Gene3D" id="1.10.287.70">
    <property type="match status" value="1"/>
</dbReference>
<dbReference type="GO" id="GO:0005886">
    <property type="term" value="C:plasma membrane"/>
    <property type="evidence" value="ECO:0007669"/>
    <property type="project" value="TreeGrafter"/>
</dbReference>
<dbReference type="GO" id="GO:0005249">
    <property type="term" value="F:voltage-gated potassium channel activity"/>
    <property type="evidence" value="ECO:0007669"/>
    <property type="project" value="InterPro"/>
</dbReference>
<evidence type="ECO:0000259" key="6">
    <source>
        <dbReference type="Pfam" id="PF00520"/>
    </source>
</evidence>
<evidence type="ECO:0000256" key="1">
    <source>
        <dbReference type="ARBA" id="ARBA00004141"/>
    </source>
</evidence>
<dbReference type="GO" id="GO:0042391">
    <property type="term" value="P:regulation of membrane potential"/>
    <property type="evidence" value="ECO:0007669"/>
    <property type="project" value="TreeGrafter"/>
</dbReference>
<dbReference type="PANTHER" id="PTHR10217:SF435">
    <property type="entry name" value="POTASSIUM VOLTAGE-GATED CHANNEL PROTEIN EAG"/>
    <property type="match status" value="1"/>
</dbReference>
<dbReference type="InterPro" id="IPR003938">
    <property type="entry name" value="K_chnl_volt-dep_EAG/ELK/ERG"/>
</dbReference>